<dbReference type="CDD" id="cd16442">
    <property type="entry name" value="BPL"/>
    <property type="match status" value="1"/>
</dbReference>
<dbReference type="InterPro" id="IPR004143">
    <property type="entry name" value="BPL_LPL_catalytic"/>
</dbReference>
<dbReference type="EMBL" id="BDCO01000002">
    <property type="protein sequence ID" value="GAT32992.1"/>
    <property type="molecule type" value="Genomic_DNA"/>
</dbReference>
<dbReference type="GO" id="GO:0005737">
    <property type="term" value="C:cytoplasm"/>
    <property type="evidence" value="ECO:0007669"/>
    <property type="project" value="TreeGrafter"/>
</dbReference>
<dbReference type="Pfam" id="PF03099">
    <property type="entry name" value="BPL_LplA_LipB"/>
    <property type="match status" value="1"/>
</dbReference>
<evidence type="ECO:0000313" key="4">
    <source>
        <dbReference type="Proteomes" id="UP000076023"/>
    </source>
</evidence>
<comment type="caution">
    <text evidence="3">The sequence shown here is derived from an EMBL/GenBank/DDBJ whole genome shotgun (WGS) entry which is preliminary data.</text>
</comment>
<protein>
    <submittedName>
        <fullName evidence="3">BirA family transcriptional regulator</fullName>
    </submittedName>
</protein>
<evidence type="ECO:0000313" key="3">
    <source>
        <dbReference type="EMBL" id="GAT32992.1"/>
    </source>
</evidence>
<dbReference type="NCBIfam" id="TIGR00121">
    <property type="entry name" value="birA_ligase"/>
    <property type="match status" value="1"/>
</dbReference>
<dbReference type="InterPro" id="IPR045864">
    <property type="entry name" value="aa-tRNA-synth_II/BPL/LPL"/>
</dbReference>
<dbReference type="RefSeq" id="WP_075078777.1">
    <property type="nucleotide sequence ID" value="NZ_BDCO01000002.1"/>
</dbReference>
<evidence type="ECO:0000259" key="2">
    <source>
        <dbReference type="PROSITE" id="PS51733"/>
    </source>
</evidence>
<dbReference type="PANTHER" id="PTHR12835:SF5">
    <property type="entry name" value="BIOTIN--PROTEIN LIGASE"/>
    <property type="match status" value="1"/>
</dbReference>
<accession>A0A146G6H9</accession>
<dbReference type="Proteomes" id="UP000076023">
    <property type="component" value="Unassembled WGS sequence"/>
</dbReference>
<name>A0A146G6H9_TERSA</name>
<sequence>MTLLDPDLIQAATGAGSVGKRVLVFRETASTNDLLLRMGESGEPEGTVVFAESQTAGRGRFKRPWYSAEGLGLWFSFLVREGLSPAVTDLTPMIAVAVSDGLREVTGDTRWRIKPPNDIYGDGGKVAGILIEARSGPRPFAVVGIGLNVNHSLEDFPSELHGCATSLRVELGHVLDREKVAGAVLAAVNRYLPELGNPQAGFLKVYDQRTREWLASRPPLQSPEV</sequence>
<dbReference type="Gene3D" id="3.30.930.10">
    <property type="entry name" value="Bira Bifunctional Protein, Domain 2"/>
    <property type="match status" value="1"/>
</dbReference>
<dbReference type="FunCoup" id="A0A146G6H9">
    <property type="interactions" value="386"/>
</dbReference>
<dbReference type="PANTHER" id="PTHR12835">
    <property type="entry name" value="BIOTIN PROTEIN LIGASE"/>
    <property type="match status" value="1"/>
</dbReference>
<dbReference type="InParanoid" id="A0A146G6H9"/>
<proteinExistence type="predicted"/>
<organism evidence="3 4">
    <name type="scientific">Terrimicrobium sacchariphilum</name>
    <dbReference type="NCBI Taxonomy" id="690879"/>
    <lineage>
        <taxon>Bacteria</taxon>
        <taxon>Pseudomonadati</taxon>
        <taxon>Verrucomicrobiota</taxon>
        <taxon>Terrimicrobiia</taxon>
        <taxon>Terrimicrobiales</taxon>
        <taxon>Terrimicrobiaceae</taxon>
        <taxon>Terrimicrobium</taxon>
    </lineage>
</organism>
<dbReference type="AlphaFoldDB" id="A0A146G6H9"/>
<evidence type="ECO:0000256" key="1">
    <source>
        <dbReference type="ARBA" id="ARBA00022598"/>
    </source>
</evidence>
<dbReference type="OrthoDB" id="9807064at2"/>
<gene>
    <name evidence="3" type="ORF">TSACC_21396</name>
</gene>
<dbReference type="GO" id="GO:0004077">
    <property type="term" value="F:biotin--[biotin carboxyl-carrier protein] ligase activity"/>
    <property type="evidence" value="ECO:0007669"/>
    <property type="project" value="InterPro"/>
</dbReference>
<keyword evidence="1" id="KW-0436">Ligase</keyword>
<dbReference type="InterPro" id="IPR004408">
    <property type="entry name" value="Biotin_CoA_COase_ligase"/>
</dbReference>
<dbReference type="STRING" id="690879.TSACC_21396"/>
<dbReference type="SUPFAM" id="SSF55681">
    <property type="entry name" value="Class II aaRS and biotin synthetases"/>
    <property type="match status" value="1"/>
</dbReference>
<feature type="domain" description="BPL/LPL catalytic" evidence="2">
    <location>
        <begin position="17"/>
        <end position="196"/>
    </location>
</feature>
<keyword evidence="4" id="KW-1185">Reference proteome</keyword>
<dbReference type="PROSITE" id="PS51733">
    <property type="entry name" value="BPL_LPL_CATALYTIC"/>
    <property type="match status" value="1"/>
</dbReference>
<reference evidence="4" key="1">
    <citation type="journal article" date="2017" name="Genome Announc.">
        <title>Draft Genome Sequence of Terrimicrobium sacchariphilum NM-5T, a Facultative Anaerobic Soil Bacterium of the Class Spartobacteria.</title>
        <authorList>
            <person name="Qiu Y.L."/>
            <person name="Tourlousse D.M."/>
            <person name="Matsuura N."/>
            <person name="Ohashi A."/>
            <person name="Sekiguchi Y."/>
        </authorList>
    </citation>
    <scope>NUCLEOTIDE SEQUENCE [LARGE SCALE GENOMIC DNA]</scope>
    <source>
        <strain evidence="4">NM-5</strain>
    </source>
</reference>